<dbReference type="InterPro" id="IPR055097">
    <property type="entry name" value="Ig_NUP210_2nd"/>
</dbReference>
<feature type="compositionally biased region" description="Polar residues" evidence="9">
    <location>
        <begin position="1910"/>
        <end position="1926"/>
    </location>
</feature>
<dbReference type="InterPro" id="IPR056898">
    <property type="entry name" value="Ig_NUP210_6th"/>
</dbReference>
<organism evidence="12 13">
    <name type="scientific">Owenia fusiformis</name>
    <name type="common">Polychaete worm</name>
    <dbReference type="NCBI Taxonomy" id="6347"/>
    <lineage>
        <taxon>Eukaryota</taxon>
        <taxon>Metazoa</taxon>
        <taxon>Spiralia</taxon>
        <taxon>Lophotrochozoa</taxon>
        <taxon>Annelida</taxon>
        <taxon>Polychaeta</taxon>
        <taxon>Sedentaria</taxon>
        <taxon>Canalipalpata</taxon>
        <taxon>Sabellida</taxon>
        <taxon>Oweniida</taxon>
        <taxon>Oweniidae</taxon>
        <taxon>Owenia</taxon>
    </lineage>
</organism>
<dbReference type="GO" id="GO:0005643">
    <property type="term" value="C:nuclear pore"/>
    <property type="evidence" value="ECO:0007669"/>
    <property type="project" value="TreeGrafter"/>
</dbReference>
<keyword evidence="13" id="KW-1185">Reference proteome</keyword>
<dbReference type="Pfam" id="PF24935">
    <property type="entry name" value="Ig_NUP210_6th"/>
    <property type="match status" value="1"/>
</dbReference>
<dbReference type="Pfam" id="PF22963">
    <property type="entry name" value="Ig_NUP210_3rd"/>
    <property type="match status" value="1"/>
</dbReference>
<dbReference type="Pfam" id="PF02368">
    <property type="entry name" value="Big_2"/>
    <property type="match status" value="1"/>
</dbReference>
<dbReference type="Pfam" id="PF26181">
    <property type="entry name" value="Ig_NUP210_13th"/>
    <property type="match status" value="1"/>
</dbReference>
<comment type="caution">
    <text evidence="12">The sequence shown here is derived from an EMBL/GenBank/DDBJ whole genome shotgun (WGS) entry which is preliminary data.</text>
</comment>
<dbReference type="InterPro" id="IPR003343">
    <property type="entry name" value="Big_2"/>
</dbReference>
<dbReference type="PANTHER" id="PTHR23019">
    <property type="entry name" value="NUCLEAR PORE MEMBRANE GLYCOPROTEIN GP210-RELATED"/>
    <property type="match status" value="1"/>
</dbReference>
<comment type="subcellular location">
    <subcellularLocation>
        <location evidence="1">Nucleus membrane</location>
        <topology evidence="1">Single-pass membrane protein</topology>
    </subcellularLocation>
</comment>
<feature type="compositionally biased region" description="Low complexity" evidence="9">
    <location>
        <begin position="1880"/>
        <end position="1901"/>
    </location>
</feature>
<dbReference type="Pfam" id="PF22962">
    <property type="entry name" value="Ig_NUP210_7th"/>
    <property type="match status" value="1"/>
</dbReference>
<dbReference type="InterPro" id="IPR055098">
    <property type="entry name" value="Ig_NUP210_3rd"/>
</dbReference>
<protein>
    <submittedName>
        <fullName evidence="12">Uncharacterized protein</fullName>
    </submittedName>
</protein>
<dbReference type="PANTHER" id="PTHR23019:SF0">
    <property type="entry name" value="NUCLEAR PORE MEMBRANE GLYCOPROTEIN 210"/>
    <property type="match status" value="1"/>
</dbReference>
<dbReference type="Gene3D" id="2.60.40.1080">
    <property type="match status" value="1"/>
</dbReference>
<dbReference type="Pfam" id="PF22967">
    <property type="entry name" value="Ig_NUP210_1st"/>
    <property type="match status" value="1"/>
</dbReference>
<keyword evidence="3 10" id="KW-0812">Transmembrane</keyword>
<dbReference type="GO" id="GO:0031965">
    <property type="term" value="C:nuclear membrane"/>
    <property type="evidence" value="ECO:0007669"/>
    <property type="project" value="UniProtKB-SubCell"/>
</dbReference>
<dbReference type="Pfam" id="PF25354">
    <property type="entry name" value="Ig_NUP210_16th"/>
    <property type="match status" value="1"/>
</dbReference>
<proteinExistence type="inferred from homology"/>
<evidence type="ECO:0000256" key="5">
    <source>
        <dbReference type="ARBA" id="ARBA00022989"/>
    </source>
</evidence>
<evidence type="ECO:0000256" key="9">
    <source>
        <dbReference type="SAM" id="MobiDB-lite"/>
    </source>
</evidence>
<keyword evidence="4 11" id="KW-0732">Signal</keyword>
<name>A0A8J1U199_OWEFU</name>
<feature type="region of interest" description="Disordered" evidence="9">
    <location>
        <begin position="1858"/>
        <end position="1926"/>
    </location>
</feature>
<accession>A0A8J1U199</accession>
<dbReference type="SUPFAM" id="SSF49373">
    <property type="entry name" value="Invasin/intimin cell-adhesion fragments"/>
    <property type="match status" value="1"/>
</dbReference>
<evidence type="ECO:0000256" key="8">
    <source>
        <dbReference type="ARBA" id="ARBA00023242"/>
    </source>
</evidence>
<evidence type="ECO:0000256" key="3">
    <source>
        <dbReference type="ARBA" id="ARBA00022692"/>
    </source>
</evidence>
<dbReference type="InterPro" id="IPR056899">
    <property type="entry name" value="Ig_NUP210_9th"/>
</dbReference>
<keyword evidence="7" id="KW-0325">Glycoprotein</keyword>
<dbReference type="Pfam" id="PF26183">
    <property type="entry name" value="Ig_NUP210_14th"/>
    <property type="match status" value="1"/>
</dbReference>
<evidence type="ECO:0000256" key="7">
    <source>
        <dbReference type="ARBA" id="ARBA00023180"/>
    </source>
</evidence>
<keyword evidence="5 10" id="KW-1133">Transmembrane helix</keyword>
<evidence type="ECO:0000313" key="13">
    <source>
        <dbReference type="Proteomes" id="UP000749559"/>
    </source>
</evidence>
<sequence>MAAIYKVFTAISLSLFISGTNSATLNVPKVLLPYFSAVPVNYTLEASDGCYTWRSTRPEIVTVTPIFNKEDPTCSRFAQVTAISKTPSRMTSVAIAENELTGQQLRADVIVDVIYAIDMVTTTRELHLEDPPEEFQIRALCDQGNTFSTLDGVPFEWSLISNTETDQNIVDAHNVLRILSYTESNYDVLPHIAKLEARGLQGDNVLVEGIKTGSALVSTRLHDPVYKNVHATVVRLIVIANIALNPSVVYLMRSAQVKYRVELLRQGKPQAIPMPSAQYYLEVETASIASLDTKTSIATALQLGHTEVVLRDRNIVVKESFRQPSAGIYVVQPGYLGFVVLPGRKWVLETDREYEVLIEIYDKDSHKLFPADNVRISAIFPKEYFKVLYSSLNGTYHRVHTLQRGFLDIEGTLKSVIQQDGTELPILPLIQNSQDVEIYDRISVKPPILVVPWDPITKATYSYQLQAEGGSGNYTWSSSNEKIGSVNVRGLVSSGVIGQTTVTAADMRNTAHTGSMVMYVTPPTDAYFVPSPVEAEIDSTLELPLAAFTNLPNGLGRHMFADCRFLPWKVTITDGNVFTHIEETLPILEESCTTIKVKALRLGHTQVIATYDYGGVHLRASVTIAAYKPLKAIDPDDQVAVVTVGSSKEVIFEGGPQKWVLDYSKYFQLLSAEDADILTITHLPSLGVQKNQHVFRVLCRDIGEQRLTVNVGNGATSKNKFPDTAKATVKLACAVPVGLHLEPIVNYPTLDLPCPITKDSNLPVPVHSSKELQLLVTVTDSNGRKFHNFSSLDFEWDISNTQLAKFANGESEMTTEIDVTETGRKVRSYQVIEMQNKLGSLTIRATVNKYDKVGHFNPKGIRYNDKLDPALERILELILVEDATINPEMISIFNHPTNKATLTVEKGSGYFHIESDQAKLADVSYNSKTRKIQVIPNKDGSFPLIAYDLCLNRADGAHATSMVHISGVNTIDLTVVDKVEIHKEITAYVRVLDNNGESLLASNFPLMGLKPQTGSDIISIRADPSKNKDPYTAQYIIKGLSLGTTGLSYIASLKSGEVISSRSKDVQVFPPLRLDPRNTTIIVGSFLQITAYGGPQPQSSIEYTIEDTTIGTISSSGLIEGLEVGKTKVIGKAAGRDSETGKMVVYSQDEVTVYVVQLTGIRIFTPLTRIETGTQMPVYALGMNEHETPFTFGSSLPPLEFHWSINNKEVIELKSVYYKSGIQMAPQSNFAMRVFAKEEGHVTIKLHVVPSSDSNVQVVNNVALNDEVQLQVFEQLGLVSPATCDGELIMTPNTETQVKTNRDGSARLTYKVQQQEGGLKSSKQSVVTVDGAGQVVSGRSSGQASLLITAHEDFGINQTMVILIKVKPVSYMMLNADTIIHTSGGLLKNLPVGTSLSYTISYHDDVGSKFHATNTQLKYRPNRYDLLQVTPGVENSTLVARATDIGQTILKVWDHNNPRIADYININVGHAISPSQLHVTLGDIICFSSPIVTRSNYKGTWSASSNVITIDGATGVSTASFIGSTLIRYNVSESLVTSTEVSVSAIKSVSLDMTSVSYLTNVEGGRSKKIAVPVKLHGSSLSQANIHGDDCSSVIQKEFKVSHMPFTCELSLSKPHPEVAIWDLFTASPSFDSSTGQYGCSLTQVSNPGLAQQTSTLDSTIELTARVIERTQQTSIRSTPISLEFLPAFHVFTNEVQISNLLPLATVRVSAVSAVFDNIQVTSSDSSIISILARERDPQAQNVAHFPIQLLDKAVNKAALLDMDHLEAVVDIVCDVTGQRHSVSVKIKLIGQKDTIAGTPVSHEDPIVRGWGGLFAIIANNYMNWLIILMILIVMLVLIIIGYRLLLAPLHRSPSHPAFLPPGSPQQQQFITNSPSGFQPSPWTSPYSSGSSPSKVPLWSSGYEPRDDNSSIYRRTTPASRSPYSQ</sequence>
<dbReference type="EMBL" id="CAIIXF020000006">
    <property type="protein sequence ID" value="CAH1786082.1"/>
    <property type="molecule type" value="Genomic_DNA"/>
</dbReference>
<keyword evidence="6 10" id="KW-0472">Membrane</keyword>
<dbReference type="InterPro" id="IPR008964">
    <property type="entry name" value="Invasin/intimin_cell_adhesion"/>
</dbReference>
<dbReference type="Pfam" id="PF22957">
    <property type="entry name" value="NUP210_Ig"/>
    <property type="match status" value="1"/>
</dbReference>
<comment type="similarity">
    <text evidence="2">Belongs to the NUP210 family.</text>
</comment>
<dbReference type="InterPro" id="IPR058779">
    <property type="entry name" value="Ig_NUP210_13th"/>
</dbReference>
<keyword evidence="8" id="KW-0539">Nucleus</keyword>
<dbReference type="InterPro" id="IPR055099">
    <property type="entry name" value="Ig_NUP210_7th"/>
</dbReference>
<dbReference type="InterPro" id="IPR055095">
    <property type="entry name" value="NUP210_Ig_C"/>
</dbReference>
<dbReference type="Pfam" id="PF22959">
    <property type="entry name" value="Ig_NUP210_15th"/>
    <property type="match status" value="1"/>
</dbReference>
<dbReference type="InterPro" id="IPR057586">
    <property type="entry name" value="Ig_NUP210_16th"/>
</dbReference>
<feature type="compositionally biased region" description="Polar residues" evidence="9">
    <location>
        <begin position="1865"/>
        <end position="1879"/>
    </location>
</feature>
<dbReference type="Pfam" id="PF26182">
    <property type="entry name" value="Ig_NUP210_5th"/>
    <property type="match status" value="1"/>
</dbReference>
<dbReference type="Pfam" id="PF26184">
    <property type="entry name" value="Ig_NUP210_8th"/>
    <property type="match status" value="1"/>
</dbReference>
<reference evidence="12" key="1">
    <citation type="submission" date="2022-03" db="EMBL/GenBank/DDBJ databases">
        <authorList>
            <person name="Martin C."/>
        </authorList>
    </citation>
    <scope>NUCLEOTIDE SEQUENCE</scope>
</reference>
<dbReference type="Pfam" id="PF24991">
    <property type="entry name" value="Ig_NUP210_4th"/>
    <property type="match status" value="1"/>
</dbReference>
<gene>
    <name evidence="12" type="ORF">OFUS_LOCUS12046</name>
</gene>
<dbReference type="Proteomes" id="UP000749559">
    <property type="component" value="Unassembled WGS sequence"/>
</dbReference>
<feature type="transmembrane region" description="Helical" evidence="10">
    <location>
        <begin position="1822"/>
        <end position="1846"/>
    </location>
</feature>
<evidence type="ECO:0000313" key="12">
    <source>
        <dbReference type="EMBL" id="CAH1786082.1"/>
    </source>
</evidence>
<dbReference type="Pfam" id="PF24902">
    <property type="entry name" value="Ig_NUP210_9th"/>
    <property type="match status" value="1"/>
</dbReference>
<dbReference type="SMART" id="SM00635">
    <property type="entry name" value="BID_2"/>
    <property type="match status" value="2"/>
</dbReference>
<evidence type="ECO:0000256" key="10">
    <source>
        <dbReference type="SAM" id="Phobius"/>
    </source>
</evidence>
<dbReference type="InterPro" id="IPR055094">
    <property type="entry name" value="NUP210_Ig15"/>
</dbReference>
<feature type="signal peptide" evidence="11">
    <location>
        <begin position="1"/>
        <end position="22"/>
    </location>
</feature>
<dbReference type="Pfam" id="PF22969">
    <property type="entry name" value="Ig_NUP210_2nd"/>
    <property type="match status" value="1"/>
</dbReference>
<evidence type="ECO:0000256" key="1">
    <source>
        <dbReference type="ARBA" id="ARBA00004590"/>
    </source>
</evidence>
<evidence type="ECO:0000256" key="6">
    <source>
        <dbReference type="ARBA" id="ARBA00023136"/>
    </source>
</evidence>
<dbReference type="InterPro" id="IPR045197">
    <property type="entry name" value="NUP210-like"/>
</dbReference>
<feature type="chain" id="PRO_5043322004" evidence="11">
    <location>
        <begin position="23"/>
        <end position="1926"/>
    </location>
</feature>
<dbReference type="InterPro" id="IPR056897">
    <property type="entry name" value="Ig_NUP210_4th"/>
</dbReference>
<evidence type="ECO:0000256" key="11">
    <source>
        <dbReference type="SAM" id="SignalP"/>
    </source>
</evidence>
<evidence type="ECO:0000256" key="4">
    <source>
        <dbReference type="ARBA" id="ARBA00022729"/>
    </source>
</evidence>
<dbReference type="InterPro" id="IPR055096">
    <property type="entry name" value="Ig_NUP210_1st"/>
</dbReference>
<evidence type="ECO:0000256" key="2">
    <source>
        <dbReference type="ARBA" id="ARBA00007313"/>
    </source>
</evidence>
<dbReference type="OrthoDB" id="361283at2759"/>